<keyword evidence="2" id="KW-1133">Transmembrane helix</keyword>
<dbReference type="InterPro" id="IPR038765">
    <property type="entry name" value="Papain-like_cys_pep_sf"/>
</dbReference>
<organism evidence="4 5">
    <name type="scientific">Hungatella hathewayi DSM 13479</name>
    <dbReference type="NCBI Taxonomy" id="566550"/>
    <lineage>
        <taxon>Bacteria</taxon>
        <taxon>Bacillati</taxon>
        <taxon>Bacillota</taxon>
        <taxon>Clostridia</taxon>
        <taxon>Lachnospirales</taxon>
        <taxon>Lachnospiraceae</taxon>
        <taxon>Hungatella</taxon>
    </lineage>
</organism>
<dbReference type="RefSeq" id="WP_006770633.1">
    <property type="nucleotide sequence ID" value="NZ_GG667607.1"/>
</dbReference>
<dbReference type="Pfam" id="PF00112">
    <property type="entry name" value="Peptidase_C1"/>
    <property type="match status" value="1"/>
</dbReference>
<protein>
    <recommendedName>
        <fullName evidence="3">Peptidase C1A papain C-terminal domain-containing protein</fullName>
    </recommendedName>
</protein>
<proteinExistence type="predicted"/>
<evidence type="ECO:0000259" key="3">
    <source>
        <dbReference type="Pfam" id="PF00112"/>
    </source>
</evidence>
<evidence type="ECO:0000313" key="4">
    <source>
        <dbReference type="EMBL" id="EFD01673.1"/>
    </source>
</evidence>
<evidence type="ECO:0000256" key="1">
    <source>
        <dbReference type="SAM" id="MobiDB-lite"/>
    </source>
</evidence>
<dbReference type="SUPFAM" id="SSF54001">
    <property type="entry name" value="Cysteine proteinases"/>
    <property type="match status" value="1"/>
</dbReference>
<dbReference type="GO" id="GO:0008234">
    <property type="term" value="F:cysteine-type peptidase activity"/>
    <property type="evidence" value="ECO:0007669"/>
    <property type="project" value="InterPro"/>
</dbReference>
<reference evidence="4 5" key="1">
    <citation type="submission" date="2010-01" db="EMBL/GenBank/DDBJ databases">
        <authorList>
            <person name="Weinstock G."/>
            <person name="Sodergren E."/>
            <person name="Clifton S."/>
            <person name="Fulton L."/>
            <person name="Fulton B."/>
            <person name="Courtney L."/>
            <person name="Fronick C."/>
            <person name="Harrison M."/>
            <person name="Strong C."/>
            <person name="Farmer C."/>
            <person name="Delahaunty K."/>
            <person name="Markovic C."/>
            <person name="Hall O."/>
            <person name="Minx P."/>
            <person name="Tomlinson C."/>
            <person name="Mitreva M."/>
            <person name="Nelson J."/>
            <person name="Hou S."/>
            <person name="Wollam A."/>
            <person name="Pepin K.H."/>
            <person name="Johnson M."/>
            <person name="Bhonagiri V."/>
            <person name="Nash W.E."/>
            <person name="Warren W."/>
            <person name="Chinwalla A."/>
            <person name="Mardis E.R."/>
            <person name="Wilson R.K."/>
        </authorList>
    </citation>
    <scope>NUCLEOTIDE SEQUENCE [LARGE SCALE GENOMIC DNA]</scope>
    <source>
        <strain evidence="4 5">DSM 13479</strain>
    </source>
</reference>
<feature type="domain" description="Peptidase C1A papain C-terminal" evidence="3">
    <location>
        <begin position="93"/>
        <end position="143"/>
    </location>
</feature>
<keyword evidence="2" id="KW-0812">Transmembrane</keyword>
<dbReference type="Gene3D" id="3.90.70.10">
    <property type="entry name" value="Cysteine proteinases"/>
    <property type="match status" value="1"/>
</dbReference>
<keyword evidence="2" id="KW-0472">Membrane</keyword>
<dbReference type="InterPro" id="IPR000668">
    <property type="entry name" value="Peptidase_C1A_C"/>
</dbReference>
<feature type="transmembrane region" description="Helical" evidence="2">
    <location>
        <begin position="6"/>
        <end position="25"/>
    </location>
</feature>
<accession>D3A8Z7</accession>
<evidence type="ECO:0000256" key="2">
    <source>
        <dbReference type="SAM" id="Phobius"/>
    </source>
</evidence>
<evidence type="ECO:0000313" key="5">
    <source>
        <dbReference type="Proteomes" id="UP000004968"/>
    </source>
</evidence>
<feature type="non-terminal residue" evidence="4">
    <location>
        <position position="165"/>
    </location>
</feature>
<dbReference type="Proteomes" id="UP000004968">
    <property type="component" value="Unassembled WGS sequence"/>
</dbReference>
<dbReference type="EMBL" id="ACIO01000009">
    <property type="protein sequence ID" value="EFD01673.1"/>
    <property type="molecule type" value="Genomic_DNA"/>
</dbReference>
<dbReference type="AlphaFoldDB" id="D3A8Z7"/>
<dbReference type="PROSITE" id="PS00139">
    <property type="entry name" value="THIOL_PROTEASE_CYS"/>
    <property type="match status" value="1"/>
</dbReference>
<name>D3A8Z7_9FIRM</name>
<dbReference type="HOGENOM" id="CLU_1614303_0_0_9"/>
<feature type="compositionally biased region" description="Basic and acidic residues" evidence="1">
    <location>
        <begin position="77"/>
        <end position="88"/>
    </location>
</feature>
<gene>
    <name evidence="4" type="ORF">CLOSTHATH_00067</name>
</gene>
<sequence length="165" mass="17616">MKAGKWLGTAAVLVLAGTAVIWINGRWPELSGPEQESAVTGTGETGTESQEDSGEQESAGRSSRESHGPLEPESESSEERDGAVREDPVPQVLPAAYDGRTTGRAPSIKNQGSLGTCWAFASLMALEARLLPDENYDFSEDHMSLNNGFCIPQSDGGEYTMSMAY</sequence>
<feature type="region of interest" description="Disordered" evidence="1">
    <location>
        <begin position="29"/>
        <end position="108"/>
    </location>
</feature>
<dbReference type="InterPro" id="IPR000169">
    <property type="entry name" value="Pept_cys_AS"/>
</dbReference>
<comment type="caution">
    <text evidence="4">The sequence shown here is derived from an EMBL/GenBank/DDBJ whole genome shotgun (WGS) entry which is preliminary data.</text>
</comment>
<dbReference type="GO" id="GO:0006508">
    <property type="term" value="P:proteolysis"/>
    <property type="evidence" value="ECO:0007669"/>
    <property type="project" value="InterPro"/>
</dbReference>